<dbReference type="GO" id="GO:0034477">
    <property type="term" value="P:U6 snRNA 3'-end processing"/>
    <property type="evidence" value="ECO:0007669"/>
    <property type="project" value="InterPro"/>
</dbReference>
<dbReference type="AlphaFoldDB" id="A0A7J6HPC7"/>
<dbReference type="GO" id="GO:0004518">
    <property type="term" value="F:nuclease activity"/>
    <property type="evidence" value="ECO:0007669"/>
    <property type="project" value="InterPro"/>
</dbReference>
<evidence type="ECO:0000259" key="5">
    <source>
        <dbReference type="PROSITE" id="PS50137"/>
    </source>
</evidence>
<dbReference type="Proteomes" id="UP000583929">
    <property type="component" value="Unassembled WGS sequence"/>
</dbReference>
<keyword evidence="1" id="KW-0677">Repeat</keyword>
<dbReference type="PANTHER" id="PTHR46031">
    <property type="match status" value="1"/>
</dbReference>
<feature type="domain" description="DRBM" evidence="5">
    <location>
        <begin position="263"/>
        <end position="331"/>
    </location>
</feature>
<proteinExistence type="predicted"/>
<feature type="domain" description="DRBM" evidence="5">
    <location>
        <begin position="184"/>
        <end position="253"/>
    </location>
</feature>
<accession>A0A7J6HPC7</accession>
<evidence type="ECO:0000313" key="7">
    <source>
        <dbReference type="Proteomes" id="UP000583929"/>
    </source>
</evidence>
<dbReference type="InterPro" id="IPR027521">
    <property type="entry name" value="Usb1"/>
</dbReference>
<dbReference type="InterPro" id="IPR014720">
    <property type="entry name" value="dsRBD_dom"/>
</dbReference>
<dbReference type="Gene3D" id="3.90.1140.10">
    <property type="entry name" value="Cyclic phosphodiesterase"/>
    <property type="match status" value="1"/>
</dbReference>
<dbReference type="PANTHER" id="PTHR46031:SF16">
    <property type="entry name" value="DOUBLE-STRANDED RNA-BINDING PROTEIN 4"/>
    <property type="match status" value="1"/>
</dbReference>
<feature type="region of interest" description="Disordered" evidence="4">
    <location>
        <begin position="375"/>
        <end position="432"/>
    </location>
</feature>
<sequence>LLLQAGTLTEEFRLASLPPIIPLTEKNQREERETMYKSKLQELCQKNHWTLPTYTSTKQGLDHNPSFSATVVVNGQSFHTSASSKSSKEAQNDAARVAFNHFSPTDDPLLPPIPNASSFPQPYFLSSSIGAITDVETIHGVGLGQTFQQTPQEDDKTSSSVNPQTIGSTTFLVSQNKFRDVQHVYKSHLQMYTQKNKLIAPSYTSEREGPPHASRFKCRVTVDGKIFESPEFHSTLKEAEHAAAKVALMSLSPDVVQKDDATFHKNLLQELVQRKGLHLPTYSTERFGEPHCPVFVSTVEIEGKRFSGEKEKTKKLAETSAAKAAYIALKEGKSSVGLPILSSSQQVHEAQNLLSPCSKSNVSVNVTTDMRTNLSSTTIPVQAEDQIGREGGLSLSDINGGTQDTISSDSSESKTKTESSSSSSSSSPSVSNNHTKFVVDLSVEPNDTCIKPSPDRIILSCKKVTIYPATKPIPAGSTLFNLRQYNKIQIFYVYIPVCIPLEARHEIGVFLKKIGREVRGEFYMVNNNGMFDHVNNNINQQLEVMELGLGREFHISLGRTVFFNHNDRNHFHSLLPMLQHNLNLLLNHQTRYWIDFSKWEIKKQIEAVNEVYKFHGLPEYYEDPQPHISLAWIMGDYSNFLKKVIQKEWRLFNGGSNKNCIFTSRFNGIACKIGNKTYQICKYEDM</sequence>
<keyword evidence="7" id="KW-1185">Reference proteome</keyword>
<dbReference type="PROSITE" id="PS50137">
    <property type="entry name" value="DS_RBD"/>
    <property type="match status" value="3"/>
</dbReference>
<dbReference type="Gene3D" id="3.30.160.20">
    <property type="match status" value="3"/>
</dbReference>
<evidence type="ECO:0000256" key="1">
    <source>
        <dbReference type="ARBA" id="ARBA00022737"/>
    </source>
</evidence>
<dbReference type="SUPFAM" id="SSF54768">
    <property type="entry name" value="dsRNA-binding domain-like"/>
    <property type="match status" value="3"/>
</dbReference>
<gene>
    <name evidence="6" type="ORF">G4B88_008949</name>
</gene>
<comment type="caution">
    <text evidence="6">The sequence shown here is derived from an EMBL/GenBank/DDBJ whole genome shotgun (WGS) entry which is preliminary data.</text>
</comment>
<dbReference type="GO" id="GO:0003725">
    <property type="term" value="F:double-stranded RNA binding"/>
    <property type="evidence" value="ECO:0007669"/>
    <property type="project" value="InterPro"/>
</dbReference>
<protein>
    <recommendedName>
        <fullName evidence="5">DRBM domain-containing protein</fullName>
    </recommendedName>
</protein>
<organism evidence="6 7">
    <name type="scientific">Cannabis sativa</name>
    <name type="common">Hemp</name>
    <name type="synonym">Marijuana</name>
    <dbReference type="NCBI Taxonomy" id="3483"/>
    <lineage>
        <taxon>Eukaryota</taxon>
        <taxon>Viridiplantae</taxon>
        <taxon>Streptophyta</taxon>
        <taxon>Embryophyta</taxon>
        <taxon>Tracheophyta</taxon>
        <taxon>Spermatophyta</taxon>
        <taxon>Magnoliopsida</taxon>
        <taxon>eudicotyledons</taxon>
        <taxon>Gunneridae</taxon>
        <taxon>Pentapetalae</taxon>
        <taxon>rosids</taxon>
        <taxon>fabids</taxon>
        <taxon>Rosales</taxon>
        <taxon>Cannabaceae</taxon>
        <taxon>Cannabis</taxon>
    </lineage>
</organism>
<reference evidence="6 7" key="1">
    <citation type="journal article" date="2020" name="bioRxiv">
        <title>Sequence and annotation of 42 cannabis genomes reveals extensive copy number variation in cannabinoid synthesis and pathogen resistance genes.</title>
        <authorList>
            <person name="Mckernan K.J."/>
            <person name="Helbert Y."/>
            <person name="Kane L.T."/>
            <person name="Ebling H."/>
            <person name="Zhang L."/>
            <person name="Liu B."/>
            <person name="Eaton Z."/>
            <person name="Mclaughlin S."/>
            <person name="Kingan S."/>
            <person name="Baybayan P."/>
            <person name="Concepcion G."/>
            <person name="Jordan M."/>
            <person name="Riva A."/>
            <person name="Barbazuk W."/>
            <person name="Harkins T."/>
        </authorList>
    </citation>
    <scope>NUCLEOTIDE SEQUENCE [LARGE SCALE GENOMIC DNA]</scope>
    <source>
        <strain evidence="7">cv. Jamaican Lion 4</strain>
        <tissue evidence="6">Leaf</tissue>
    </source>
</reference>
<feature type="domain" description="DRBM" evidence="5">
    <location>
        <begin position="35"/>
        <end position="104"/>
    </location>
</feature>
<feature type="compositionally biased region" description="Polar residues" evidence="4">
    <location>
        <begin position="396"/>
        <end position="406"/>
    </location>
</feature>
<feature type="compositionally biased region" description="Low complexity" evidence="4">
    <location>
        <begin position="418"/>
        <end position="431"/>
    </location>
</feature>
<dbReference type="CDD" id="cd19907">
    <property type="entry name" value="DSRM_AtDRB-like_rpt1"/>
    <property type="match status" value="1"/>
</dbReference>
<dbReference type="SMART" id="SM00358">
    <property type="entry name" value="DSRM"/>
    <property type="match status" value="3"/>
</dbReference>
<evidence type="ECO:0000256" key="2">
    <source>
        <dbReference type="ARBA" id="ARBA00022884"/>
    </source>
</evidence>
<feature type="non-terminal residue" evidence="6">
    <location>
        <position position="686"/>
    </location>
</feature>
<dbReference type="EMBL" id="JAATIQ010000034">
    <property type="protein sequence ID" value="KAF4397103.1"/>
    <property type="molecule type" value="Genomic_DNA"/>
</dbReference>
<dbReference type="Pfam" id="PF09749">
    <property type="entry name" value="HVSL"/>
    <property type="match status" value="1"/>
</dbReference>
<dbReference type="InterPro" id="IPR044450">
    <property type="entry name" value="AtDRB-like_DSRM_1"/>
</dbReference>
<evidence type="ECO:0000256" key="4">
    <source>
        <dbReference type="SAM" id="MobiDB-lite"/>
    </source>
</evidence>
<name>A0A7J6HPC7_CANSA</name>
<keyword evidence="2 3" id="KW-0694">RNA-binding</keyword>
<evidence type="ECO:0000256" key="3">
    <source>
        <dbReference type="PROSITE-ProRule" id="PRU00266"/>
    </source>
</evidence>
<evidence type="ECO:0000313" key="6">
    <source>
        <dbReference type="EMBL" id="KAF4397103.1"/>
    </source>
</evidence>
<dbReference type="Pfam" id="PF00035">
    <property type="entry name" value="dsrm"/>
    <property type="match status" value="3"/>
</dbReference>